<dbReference type="GO" id="GO:0005762">
    <property type="term" value="C:mitochondrial large ribosomal subunit"/>
    <property type="evidence" value="ECO:0007669"/>
    <property type="project" value="TreeGrafter"/>
</dbReference>
<dbReference type="GeneID" id="54293746"/>
<dbReference type="PANTHER" id="PTHR28266">
    <property type="entry name" value="54S RIBOSOMAL PROTEIN L20, MITOCHONDRIAL"/>
    <property type="match status" value="1"/>
</dbReference>
<feature type="region of interest" description="Disordered" evidence="1">
    <location>
        <begin position="1"/>
        <end position="31"/>
    </location>
</feature>
<dbReference type="EMBL" id="ML995496">
    <property type="protein sequence ID" value="KAF2138464.1"/>
    <property type="molecule type" value="Genomic_DNA"/>
</dbReference>
<dbReference type="InterPro" id="IPR024388">
    <property type="entry name" value="Ribosomal_mL58"/>
</dbReference>
<dbReference type="RefSeq" id="XP_033394177.1">
    <property type="nucleotide sequence ID" value="XM_033536250.1"/>
</dbReference>
<organism evidence="2 3">
    <name type="scientific">Aplosporella prunicola CBS 121167</name>
    <dbReference type="NCBI Taxonomy" id="1176127"/>
    <lineage>
        <taxon>Eukaryota</taxon>
        <taxon>Fungi</taxon>
        <taxon>Dikarya</taxon>
        <taxon>Ascomycota</taxon>
        <taxon>Pezizomycotina</taxon>
        <taxon>Dothideomycetes</taxon>
        <taxon>Dothideomycetes incertae sedis</taxon>
        <taxon>Botryosphaeriales</taxon>
        <taxon>Aplosporellaceae</taxon>
        <taxon>Aplosporella</taxon>
    </lineage>
</organism>
<sequence length="206" mass="23091">TQCRHESTTRRMTKLHRLPGSPAFTPPASRTQDHIVYNPPSAAPNVAHTPVKFLPKGDRRRELAAMTARLTGARDGASHAHNAYSAITATGTPLSAASFPPSRATPTNSAALPPPVRAPYTKKYHLTEADIEEIRRLRRDDPAVWTREALAKKFDCSQFFVGLVAPAPERGAAKALELEEARKRWGRRKREAREDRVRRREMWGRD</sequence>
<dbReference type="Proteomes" id="UP000799438">
    <property type="component" value="Unassembled WGS sequence"/>
</dbReference>
<dbReference type="OrthoDB" id="6021263at2759"/>
<keyword evidence="3" id="KW-1185">Reference proteome</keyword>
<accession>A0A6A6B5F6</accession>
<dbReference type="Pfam" id="PF12824">
    <property type="entry name" value="MRP-L20"/>
    <property type="match status" value="1"/>
</dbReference>
<feature type="non-terminal residue" evidence="2">
    <location>
        <position position="206"/>
    </location>
</feature>
<reference evidence="2" key="1">
    <citation type="journal article" date="2020" name="Stud. Mycol.">
        <title>101 Dothideomycetes genomes: a test case for predicting lifestyles and emergence of pathogens.</title>
        <authorList>
            <person name="Haridas S."/>
            <person name="Albert R."/>
            <person name="Binder M."/>
            <person name="Bloem J."/>
            <person name="Labutti K."/>
            <person name="Salamov A."/>
            <person name="Andreopoulos B."/>
            <person name="Baker S."/>
            <person name="Barry K."/>
            <person name="Bills G."/>
            <person name="Bluhm B."/>
            <person name="Cannon C."/>
            <person name="Castanera R."/>
            <person name="Culley D."/>
            <person name="Daum C."/>
            <person name="Ezra D."/>
            <person name="Gonzalez J."/>
            <person name="Henrissat B."/>
            <person name="Kuo A."/>
            <person name="Liang C."/>
            <person name="Lipzen A."/>
            <person name="Lutzoni F."/>
            <person name="Magnuson J."/>
            <person name="Mondo S."/>
            <person name="Nolan M."/>
            <person name="Ohm R."/>
            <person name="Pangilinan J."/>
            <person name="Park H.-J."/>
            <person name="Ramirez L."/>
            <person name="Alfaro M."/>
            <person name="Sun H."/>
            <person name="Tritt A."/>
            <person name="Yoshinaga Y."/>
            <person name="Zwiers L.-H."/>
            <person name="Turgeon B."/>
            <person name="Goodwin S."/>
            <person name="Spatafora J."/>
            <person name="Crous P."/>
            <person name="Grigoriev I."/>
        </authorList>
    </citation>
    <scope>NUCLEOTIDE SEQUENCE</scope>
    <source>
        <strain evidence="2">CBS 121167</strain>
    </source>
</reference>
<feature type="non-terminal residue" evidence="2">
    <location>
        <position position="1"/>
    </location>
</feature>
<dbReference type="PANTHER" id="PTHR28266:SF1">
    <property type="entry name" value="LARGE RIBOSOMAL SUBUNIT PROTEIN ML58"/>
    <property type="match status" value="1"/>
</dbReference>
<protein>
    <submittedName>
        <fullName evidence="2">Uncharacterized protein</fullName>
    </submittedName>
</protein>
<dbReference type="GO" id="GO:0003735">
    <property type="term" value="F:structural constituent of ribosome"/>
    <property type="evidence" value="ECO:0007669"/>
    <property type="project" value="TreeGrafter"/>
</dbReference>
<feature type="region of interest" description="Disordered" evidence="1">
    <location>
        <begin position="183"/>
        <end position="206"/>
    </location>
</feature>
<evidence type="ECO:0000256" key="1">
    <source>
        <dbReference type="SAM" id="MobiDB-lite"/>
    </source>
</evidence>
<feature type="region of interest" description="Disordered" evidence="1">
    <location>
        <begin position="97"/>
        <end position="116"/>
    </location>
</feature>
<dbReference type="AlphaFoldDB" id="A0A6A6B5F6"/>
<proteinExistence type="predicted"/>
<name>A0A6A6B5F6_9PEZI</name>
<evidence type="ECO:0000313" key="2">
    <source>
        <dbReference type="EMBL" id="KAF2138464.1"/>
    </source>
</evidence>
<gene>
    <name evidence="2" type="ORF">K452DRAFT_216082</name>
</gene>
<feature type="compositionally biased region" description="Basic and acidic residues" evidence="1">
    <location>
        <begin position="191"/>
        <end position="206"/>
    </location>
</feature>
<evidence type="ECO:0000313" key="3">
    <source>
        <dbReference type="Proteomes" id="UP000799438"/>
    </source>
</evidence>